<keyword evidence="1" id="KW-1133">Transmembrane helix</keyword>
<dbReference type="Proteomes" id="UP000217103">
    <property type="component" value="Unassembled WGS sequence"/>
</dbReference>
<feature type="transmembrane region" description="Helical" evidence="1">
    <location>
        <begin position="12"/>
        <end position="32"/>
    </location>
</feature>
<dbReference type="OrthoDB" id="3378428at2"/>
<keyword evidence="3" id="KW-1185">Reference proteome</keyword>
<evidence type="ECO:0000256" key="1">
    <source>
        <dbReference type="SAM" id="Phobius"/>
    </source>
</evidence>
<evidence type="ECO:0000313" key="2">
    <source>
        <dbReference type="EMBL" id="SDQ79681.1"/>
    </source>
</evidence>
<reference evidence="2 3" key="1">
    <citation type="submission" date="2016-10" db="EMBL/GenBank/DDBJ databases">
        <authorList>
            <person name="de Groot N.N."/>
        </authorList>
    </citation>
    <scope>NUCLEOTIDE SEQUENCE [LARGE SCALE GENOMIC DNA]</scope>
    <source>
        <strain evidence="2 3">DSM 43794</strain>
    </source>
</reference>
<keyword evidence="1" id="KW-0472">Membrane</keyword>
<accession>A0A1H1DT30</accession>
<protein>
    <submittedName>
        <fullName evidence="2">Uncharacterized protein</fullName>
    </submittedName>
</protein>
<dbReference type="RefSeq" id="WP_093258904.1">
    <property type="nucleotide sequence ID" value="NZ_FNKK01000002.1"/>
</dbReference>
<sequence length="163" mass="16901">MNDLLGPATVLLGAVGLAMLAAGPILVINGALGRRQIRRELTDQKISFPEAGRLPARLARHAGRPVTTGPQAKAFSEVIANNVNRMTAGRTYSEISAALHAAGGADEKLIELRQTAFMGQTLRASLLNAYQAWALASLVIVLGVLLTGAGGAFLVLGALFGTS</sequence>
<feature type="transmembrane region" description="Helical" evidence="1">
    <location>
        <begin position="132"/>
        <end position="160"/>
    </location>
</feature>
<organism evidence="2 3">
    <name type="scientific">Thermostaphylospora chromogena</name>
    <dbReference type="NCBI Taxonomy" id="35622"/>
    <lineage>
        <taxon>Bacteria</taxon>
        <taxon>Bacillati</taxon>
        <taxon>Actinomycetota</taxon>
        <taxon>Actinomycetes</taxon>
        <taxon>Streptosporangiales</taxon>
        <taxon>Thermomonosporaceae</taxon>
        <taxon>Thermostaphylospora</taxon>
    </lineage>
</organism>
<proteinExistence type="predicted"/>
<name>A0A1H1DT30_9ACTN</name>
<keyword evidence="1" id="KW-0812">Transmembrane</keyword>
<gene>
    <name evidence="2" type="ORF">SAMN04489764_2158</name>
</gene>
<dbReference type="STRING" id="35622.SAMN04489764_2158"/>
<evidence type="ECO:0000313" key="3">
    <source>
        <dbReference type="Proteomes" id="UP000217103"/>
    </source>
</evidence>
<dbReference type="EMBL" id="FNKK01000002">
    <property type="protein sequence ID" value="SDQ79681.1"/>
    <property type="molecule type" value="Genomic_DNA"/>
</dbReference>
<dbReference type="AlphaFoldDB" id="A0A1H1DT30"/>